<reference evidence="6" key="3">
    <citation type="submission" date="2024-02" db="EMBL/GenBank/DDBJ databases">
        <authorList>
            <consortium name="Clinical and Environmental Microbiology Branch: Whole genome sequencing antimicrobial resistance pathogens in the healthcare setting"/>
        </authorList>
    </citation>
    <scope>NUCLEOTIDE SEQUENCE</scope>
    <source>
        <strain evidence="6">2021DK-00143</strain>
    </source>
</reference>
<protein>
    <submittedName>
        <fullName evidence="6 7">Transcriptional regulator</fullName>
    </submittedName>
</protein>
<keyword evidence="4" id="KW-0804">Transcription</keyword>
<evidence type="ECO:0000256" key="1">
    <source>
        <dbReference type="ARBA" id="ARBA00009437"/>
    </source>
</evidence>
<dbReference type="EMBL" id="ABLOKC030000015">
    <property type="protein sequence ID" value="EML1472228.1"/>
    <property type="molecule type" value="Genomic_DNA"/>
</dbReference>
<dbReference type="InterPro" id="IPR036388">
    <property type="entry name" value="WH-like_DNA-bd_sf"/>
</dbReference>
<organism evidence="7 9">
    <name type="scientific">Pluralibacter gergoviae</name>
    <name type="common">Enterobacter gergoviae</name>
    <dbReference type="NCBI Taxonomy" id="61647"/>
    <lineage>
        <taxon>Bacteria</taxon>
        <taxon>Pseudomonadati</taxon>
        <taxon>Pseudomonadota</taxon>
        <taxon>Gammaproteobacteria</taxon>
        <taxon>Enterobacterales</taxon>
        <taxon>Enterobacteriaceae</taxon>
        <taxon>Pluralibacter</taxon>
    </lineage>
</organism>
<evidence type="ECO:0000256" key="4">
    <source>
        <dbReference type="ARBA" id="ARBA00023163"/>
    </source>
</evidence>
<dbReference type="SUPFAM" id="SSF46785">
    <property type="entry name" value="Winged helix' DNA-binding domain"/>
    <property type="match status" value="1"/>
</dbReference>
<dbReference type="STRING" id="61647.LG71_00135"/>
<accession>A0A0J5PQH7</accession>
<dbReference type="Pfam" id="PF00126">
    <property type="entry name" value="HTH_1"/>
    <property type="match status" value="1"/>
</dbReference>
<dbReference type="Proteomes" id="UP000036196">
    <property type="component" value="Unassembled WGS sequence"/>
</dbReference>
<evidence type="ECO:0000256" key="3">
    <source>
        <dbReference type="ARBA" id="ARBA00023125"/>
    </source>
</evidence>
<feature type="domain" description="HTH lysR-type" evidence="5">
    <location>
        <begin position="1"/>
        <end position="58"/>
    </location>
</feature>
<proteinExistence type="inferred from homology"/>
<dbReference type="PANTHER" id="PTHR30346">
    <property type="entry name" value="TRANSCRIPTIONAL DUAL REGULATOR HCAR-RELATED"/>
    <property type="match status" value="1"/>
</dbReference>
<evidence type="ECO:0000313" key="7">
    <source>
        <dbReference type="EMBL" id="KMK12919.1"/>
    </source>
</evidence>
<keyword evidence="2" id="KW-0805">Transcription regulation</keyword>
<gene>
    <name evidence="7" type="ORF">ABW06_14500</name>
    <name evidence="6" type="ORF">QEG54_002973</name>
    <name evidence="8" type="ORF">RBJ30_19810</name>
</gene>
<dbReference type="EMBL" id="LDZF01000014">
    <property type="protein sequence ID" value="KMK12919.1"/>
    <property type="molecule type" value="Genomic_DNA"/>
</dbReference>
<dbReference type="Proteomes" id="UP001236270">
    <property type="component" value="Unassembled WGS sequence"/>
</dbReference>
<reference evidence="7 9" key="1">
    <citation type="submission" date="2015-05" db="EMBL/GenBank/DDBJ databases">
        <title>Genome sequences of Pluralibacter gergoviae.</title>
        <authorList>
            <person name="Greninger A.L."/>
            <person name="Miller S."/>
        </authorList>
    </citation>
    <scope>NUCLEOTIDE SEQUENCE [LARGE SCALE GENOMIC DNA]</scope>
    <source>
        <strain evidence="7 9">JS81F13</strain>
    </source>
</reference>
<sequence length="295" mass="32990">MEHRYLRYFVAIARTRNFTRAAEELGISQPPLSQQIQRLEREVGTPLLRRLPRGVELTEAGEAFYVDACQILALTDAAMEKVKGIARGINGSLSMGIASSDAFHPKIFALLHQFQQSHPGVSVQQREGNMATLMGALREGELDIAFIRLPCEHSKVFNLRIIDEEPMVIALHRAHPLSGEKALRLDRLRDVPLVLFPESIAPGIYELVYNSCLRAGIDMNRTQQASQLSASLSMVAAGFGFSLVPKSMMCISHPDVTWHPIADSTVTTDIAIAWRRFERSRTVKAFLDEHEKSTR</sequence>
<evidence type="ECO:0000313" key="9">
    <source>
        <dbReference type="Proteomes" id="UP000036196"/>
    </source>
</evidence>
<dbReference type="Pfam" id="PF03466">
    <property type="entry name" value="LysR_substrate"/>
    <property type="match status" value="1"/>
</dbReference>
<dbReference type="InterPro" id="IPR000847">
    <property type="entry name" value="LysR_HTH_N"/>
</dbReference>
<reference evidence="8" key="2">
    <citation type="submission" date="2023-08" db="EMBL/GenBank/DDBJ databases">
        <title>WGS of pathogenic bacterial species, Los Angeles County Public Health Laboratories.</title>
        <authorList>
            <person name="Garrigues J.M."/>
            <person name="Green N.M."/>
        </authorList>
    </citation>
    <scope>NUCLEOTIDE SEQUENCE</scope>
    <source>
        <strain evidence="8">LACPHL-BACT-2023-00068</strain>
    </source>
</reference>
<name>A0A0J5PQH7_PLUGE</name>
<dbReference type="EMBL" id="JAVDNV010000016">
    <property type="protein sequence ID" value="MDQ2311324.1"/>
    <property type="molecule type" value="Genomic_DNA"/>
</dbReference>
<keyword evidence="9" id="KW-1185">Reference proteome</keyword>
<dbReference type="eggNOG" id="COG0583">
    <property type="taxonomic scope" value="Bacteria"/>
</dbReference>
<dbReference type="RefSeq" id="WP_048254367.1">
    <property type="nucleotide sequence ID" value="NZ_CBCSIS010000015.1"/>
</dbReference>
<dbReference type="InterPro" id="IPR005119">
    <property type="entry name" value="LysR_subst-bd"/>
</dbReference>
<evidence type="ECO:0000313" key="8">
    <source>
        <dbReference type="EMBL" id="MDQ2311324.1"/>
    </source>
</evidence>
<evidence type="ECO:0000259" key="5">
    <source>
        <dbReference type="PROSITE" id="PS50931"/>
    </source>
</evidence>
<comment type="similarity">
    <text evidence="1">Belongs to the LysR transcriptional regulatory family.</text>
</comment>
<dbReference type="GO" id="GO:0003700">
    <property type="term" value="F:DNA-binding transcription factor activity"/>
    <property type="evidence" value="ECO:0007669"/>
    <property type="project" value="InterPro"/>
</dbReference>
<dbReference type="PANTHER" id="PTHR30346:SF30">
    <property type="entry name" value="SMALL NEUTRAL PROTEASE REGULATORY PROTEIN"/>
    <property type="match status" value="1"/>
</dbReference>
<dbReference type="InterPro" id="IPR036390">
    <property type="entry name" value="WH_DNA-bd_sf"/>
</dbReference>
<dbReference type="GO" id="GO:0032993">
    <property type="term" value="C:protein-DNA complex"/>
    <property type="evidence" value="ECO:0007669"/>
    <property type="project" value="TreeGrafter"/>
</dbReference>
<evidence type="ECO:0000313" key="6">
    <source>
        <dbReference type="EMBL" id="EML1472228.1"/>
    </source>
</evidence>
<dbReference type="PRINTS" id="PR00039">
    <property type="entry name" value="HTHLYSR"/>
</dbReference>
<dbReference type="GO" id="GO:0003677">
    <property type="term" value="F:DNA binding"/>
    <property type="evidence" value="ECO:0007669"/>
    <property type="project" value="UniProtKB-KW"/>
</dbReference>
<dbReference type="Gene3D" id="3.40.190.10">
    <property type="entry name" value="Periplasmic binding protein-like II"/>
    <property type="match status" value="2"/>
</dbReference>
<dbReference type="PROSITE" id="PS50931">
    <property type="entry name" value="HTH_LYSR"/>
    <property type="match status" value="1"/>
</dbReference>
<comment type="caution">
    <text evidence="7">The sequence shown here is derived from an EMBL/GenBank/DDBJ whole genome shotgun (WGS) entry which is preliminary data.</text>
</comment>
<dbReference type="Gene3D" id="1.10.10.10">
    <property type="entry name" value="Winged helix-like DNA-binding domain superfamily/Winged helix DNA-binding domain"/>
    <property type="match status" value="1"/>
</dbReference>
<dbReference type="PATRIC" id="fig|61647.14.peg.1603"/>
<dbReference type="FunFam" id="1.10.10.10:FF:000001">
    <property type="entry name" value="LysR family transcriptional regulator"/>
    <property type="match status" value="1"/>
</dbReference>
<dbReference type="CDD" id="cd08451">
    <property type="entry name" value="PBP2_BudR"/>
    <property type="match status" value="1"/>
</dbReference>
<dbReference type="GeneID" id="61381808"/>
<dbReference type="InterPro" id="IPR037410">
    <property type="entry name" value="BudR_PBP2"/>
</dbReference>
<keyword evidence="3" id="KW-0238">DNA-binding</keyword>
<dbReference type="SUPFAM" id="SSF53850">
    <property type="entry name" value="Periplasmic binding protein-like II"/>
    <property type="match status" value="1"/>
</dbReference>
<evidence type="ECO:0000256" key="2">
    <source>
        <dbReference type="ARBA" id="ARBA00023015"/>
    </source>
</evidence>
<dbReference type="AlphaFoldDB" id="A0A0J5PQH7"/>